<feature type="compositionally biased region" description="Basic and acidic residues" evidence="1">
    <location>
        <begin position="19"/>
        <end position="32"/>
    </location>
</feature>
<feature type="compositionally biased region" description="Basic and acidic residues" evidence="1">
    <location>
        <begin position="1"/>
        <end position="12"/>
    </location>
</feature>
<evidence type="ECO:0000313" key="3">
    <source>
        <dbReference type="Proteomes" id="UP000289738"/>
    </source>
</evidence>
<sequence length="66" mass="7825">MTRNPKKQEKSKAKPQKQWIRDTTSRERKRERVASFSRNQEFGFDILQQKWKTFCGVCDSCAVGML</sequence>
<dbReference type="AlphaFoldDB" id="A0A445C9D9"/>
<comment type="caution">
    <text evidence="2">The sequence shown here is derived from an EMBL/GenBank/DDBJ whole genome shotgun (WGS) entry which is preliminary data.</text>
</comment>
<name>A0A445C9D9_ARAHY</name>
<proteinExistence type="predicted"/>
<protein>
    <submittedName>
        <fullName evidence="2">Uncharacterized protein</fullName>
    </submittedName>
</protein>
<dbReference type="EMBL" id="SDMP01000007">
    <property type="protein sequence ID" value="RYR47509.1"/>
    <property type="molecule type" value="Genomic_DNA"/>
</dbReference>
<accession>A0A445C9D9</accession>
<keyword evidence="3" id="KW-1185">Reference proteome</keyword>
<gene>
    <name evidence="2" type="ORF">Ahy_A07g033436</name>
</gene>
<evidence type="ECO:0000256" key="1">
    <source>
        <dbReference type="SAM" id="MobiDB-lite"/>
    </source>
</evidence>
<dbReference type="Proteomes" id="UP000289738">
    <property type="component" value="Chromosome A07"/>
</dbReference>
<evidence type="ECO:0000313" key="2">
    <source>
        <dbReference type="EMBL" id="RYR47509.1"/>
    </source>
</evidence>
<reference evidence="2 3" key="1">
    <citation type="submission" date="2019-01" db="EMBL/GenBank/DDBJ databases">
        <title>Sequencing of cultivated peanut Arachis hypogaea provides insights into genome evolution and oil improvement.</title>
        <authorList>
            <person name="Chen X."/>
        </authorList>
    </citation>
    <scope>NUCLEOTIDE SEQUENCE [LARGE SCALE GENOMIC DNA]</scope>
    <source>
        <strain evidence="3">cv. Fuhuasheng</strain>
        <tissue evidence="2">Leaves</tissue>
    </source>
</reference>
<feature type="region of interest" description="Disordered" evidence="1">
    <location>
        <begin position="1"/>
        <end position="32"/>
    </location>
</feature>
<organism evidence="2 3">
    <name type="scientific">Arachis hypogaea</name>
    <name type="common">Peanut</name>
    <dbReference type="NCBI Taxonomy" id="3818"/>
    <lineage>
        <taxon>Eukaryota</taxon>
        <taxon>Viridiplantae</taxon>
        <taxon>Streptophyta</taxon>
        <taxon>Embryophyta</taxon>
        <taxon>Tracheophyta</taxon>
        <taxon>Spermatophyta</taxon>
        <taxon>Magnoliopsida</taxon>
        <taxon>eudicotyledons</taxon>
        <taxon>Gunneridae</taxon>
        <taxon>Pentapetalae</taxon>
        <taxon>rosids</taxon>
        <taxon>fabids</taxon>
        <taxon>Fabales</taxon>
        <taxon>Fabaceae</taxon>
        <taxon>Papilionoideae</taxon>
        <taxon>50 kb inversion clade</taxon>
        <taxon>dalbergioids sensu lato</taxon>
        <taxon>Dalbergieae</taxon>
        <taxon>Pterocarpus clade</taxon>
        <taxon>Arachis</taxon>
    </lineage>
</organism>